<keyword evidence="6 14" id="KW-0732">Signal</keyword>
<dbReference type="SUPFAM" id="SSF56935">
    <property type="entry name" value="Porins"/>
    <property type="match status" value="1"/>
</dbReference>
<evidence type="ECO:0000256" key="2">
    <source>
        <dbReference type="ARBA" id="ARBA00008143"/>
    </source>
</evidence>
<evidence type="ECO:0000256" key="3">
    <source>
        <dbReference type="ARBA" id="ARBA00022448"/>
    </source>
</evidence>
<dbReference type="InterPro" id="IPR036942">
    <property type="entry name" value="Beta-barrel_TonB_sf"/>
</dbReference>
<evidence type="ECO:0000259" key="15">
    <source>
        <dbReference type="Pfam" id="PF00593"/>
    </source>
</evidence>
<comment type="caution">
    <text evidence="17">The sequence shown here is derived from an EMBL/GenBank/DDBJ whole genome shotgun (WGS) entry which is preliminary data.</text>
</comment>
<dbReference type="InterPro" id="IPR000531">
    <property type="entry name" value="Beta-barrel_TonB"/>
</dbReference>
<evidence type="ECO:0000259" key="16">
    <source>
        <dbReference type="Pfam" id="PF07715"/>
    </source>
</evidence>
<dbReference type="InterPro" id="IPR010949">
    <property type="entry name" value="TonB_Hb/transfer/lactofer_rcpt"/>
</dbReference>
<dbReference type="RefSeq" id="WP_199468221.1">
    <property type="nucleotide sequence ID" value="NZ_JAEMNX010000009.1"/>
</dbReference>
<dbReference type="InterPro" id="IPR012910">
    <property type="entry name" value="Plug_dom"/>
</dbReference>
<evidence type="ECO:0000256" key="4">
    <source>
        <dbReference type="ARBA" id="ARBA00022452"/>
    </source>
</evidence>
<dbReference type="GO" id="GO:0044718">
    <property type="term" value="P:siderophore transmembrane transport"/>
    <property type="evidence" value="ECO:0007669"/>
    <property type="project" value="TreeGrafter"/>
</dbReference>
<comment type="similarity">
    <text evidence="2">Belongs to the TonB-dependent receptor family. Hemoglobin/haptoglobin binding protein subfamily.</text>
</comment>
<dbReference type="Pfam" id="PF00593">
    <property type="entry name" value="TonB_dep_Rec_b-barrel"/>
    <property type="match status" value="1"/>
</dbReference>
<dbReference type="PANTHER" id="PTHR30069">
    <property type="entry name" value="TONB-DEPENDENT OUTER MEMBRANE RECEPTOR"/>
    <property type="match status" value="1"/>
</dbReference>
<dbReference type="GO" id="GO:0009279">
    <property type="term" value="C:cell outer membrane"/>
    <property type="evidence" value="ECO:0007669"/>
    <property type="project" value="UniProtKB-SubCell"/>
</dbReference>
<feature type="domain" description="TonB-dependent receptor plug" evidence="16">
    <location>
        <begin position="54"/>
        <end position="159"/>
    </location>
</feature>
<dbReference type="NCBIfam" id="TIGR01786">
    <property type="entry name" value="TonB-hemlactrns"/>
    <property type="match status" value="1"/>
</dbReference>
<comment type="subcellular location">
    <subcellularLocation>
        <location evidence="1 11">Cell outer membrane</location>
        <topology evidence="1 11">Multi-pass membrane protein</topology>
    </subcellularLocation>
</comment>
<feature type="signal peptide" evidence="14">
    <location>
        <begin position="1"/>
        <end position="26"/>
    </location>
</feature>
<evidence type="ECO:0000256" key="6">
    <source>
        <dbReference type="ARBA" id="ARBA00022729"/>
    </source>
</evidence>
<evidence type="ECO:0000256" key="13">
    <source>
        <dbReference type="SAM" id="MobiDB-lite"/>
    </source>
</evidence>
<dbReference type="CDD" id="cd01347">
    <property type="entry name" value="ligand_gated_channel"/>
    <property type="match status" value="1"/>
</dbReference>
<evidence type="ECO:0000256" key="8">
    <source>
        <dbReference type="ARBA" id="ARBA00023136"/>
    </source>
</evidence>
<dbReference type="AlphaFoldDB" id="A0A934N6C1"/>
<reference evidence="17" key="1">
    <citation type="submission" date="2020-12" db="EMBL/GenBank/DDBJ databases">
        <title>Marinomonas arctica sp. nov., a psychrotolerant bacterium isolated from the Arctic.</title>
        <authorList>
            <person name="Zhang Y."/>
        </authorList>
    </citation>
    <scope>NUCLEOTIDE SEQUENCE</scope>
    <source>
        <strain evidence="17">C1424</strain>
    </source>
</reference>
<keyword evidence="9 17" id="KW-0675">Receptor</keyword>
<feature type="domain" description="TonB-dependent receptor-like beta-barrel" evidence="15">
    <location>
        <begin position="287"/>
        <end position="678"/>
    </location>
</feature>
<proteinExistence type="inferred from homology"/>
<keyword evidence="4 11" id="KW-1134">Transmembrane beta strand</keyword>
<evidence type="ECO:0000256" key="5">
    <source>
        <dbReference type="ARBA" id="ARBA00022692"/>
    </source>
</evidence>
<dbReference type="PROSITE" id="PS52016">
    <property type="entry name" value="TONB_DEPENDENT_REC_3"/>
    <property type="match status" value="1"/>
</dbReference>
<gene>
    <name evidence="17" type="ORF">I8J31_09605</name>
</gene>
<keyword evidence="5 11" id="KW-0812">Transmembrane</keyword>
<dbReference type="GO" id="GO:0015232">
    <property type="term" value="F:heme transmembrane transporter activity"/>
    <property type="evidence" value="ECO:0007669"/>
    <property type="project" value="InterPro"/>
</dbReference>
<dbReference type="Gene3D" id="2.40.170.20">
    <property type="entry name" value="TonB-dependent receptor, beta-barrel domain"/>
    <property type="match status" value="1"/>
</dbReference>
<dbReference type="EMBL" id="JAEMNX010000009">
    <property type="protein sequence ID" value="MBJ7537926.1"/>
    <property type="molecule type" value="Genomic_DNA"/>
</dbReference>
<sequence length="729" mass="80290">MRTPYFETPLTLIASAILFASTSALAAPDAVNETQLPTLQVEAKKELHTSSDGVSTVSEITQQDMEQDLVVNLDDLVRFEPGVDASQAARFGISSVNIRGLDGDRLKITVDGVDQANAYRPTPTFLRAGRNLVDLDSLEKVTILKGGNTQAGSGALGGAVKYQTKEPSSFLSPEGDDSFFSFKAGYRSAMDQQSETITAVNRSGKLETLLLYTHRDGHETENYYGDAGSDQTVGATRQSVDPEDNESDNILAKAQYQLDESNRIGVVGEYYNAGSVIDLYSEGADDDFHRADDTNKRQRIGVFWENQQATSAYDQVKWQLDYQNTKTINKTYRESTASTSIVNRYYEEESIDLKADFVKGFSQQDLRYGFNYKQTSLDNLNRDTGTSGTSRFSPLADADVVGAYIEGGVTVTEQLMLVPVLRYDSYQYSTKGDEYFDAYPSSSSEAFTAQIGAEFELTPAINLYGKYGQGFRAPDLDDLYYLFEGSAGPGMAYAEVPNPDLKAETSVFTEVGARAQNDYGIAEFAFFYTDYKDFIQSRVLVDYAAPYAGGKYTKRNLDRVVIKGAEFKGSLNLSNLVEGLGDGWMLNSAIAYAEGENTKEHKPLDSIAPLSAVFGLGYDAPSKMWGTQLNMTFSAGKDKADITTDEQWKATESYQVVDVTGYYKPTGSVTINAGVFNLLDEEYQKWSDVRHATVNTPVQSLNPFAVNNTNLQRYTRAGRNVGVDVTVTF</sequence>
<feature type="chain" id="PRO_5036771811" evidence="14">
    <location>
        <begin position="27"/>
        <end position="729"/>
    </location>
</feature>
<evidence type="ECO:0000256" key="12">
    <source>
        <dbReference type="RuleBase" id="RU003357"/>
    </source>
</evidence>
<dbReference type="Proteomes" id="UP000628710">
    <property type="component" value="Unassembled WGS sequence"/>
</dbReference>
<protein>
    <submittedName>
        <fullName evidence="17">TonB-dependent hemoglobin/transferrin/lactoferrin family receptor</fullName>
    </submittedName>
</protein>
<evidence type="ECO:0000313" key="17">
    <source>
        <dbReference type="EMBL" id="MBJ7537926.1"/>
    </source>
</evidence>
<dbReference type="InterPro" id="IPR011276">
    <property type="entry name" value="TonB_haem/Hb_rcpt"/>
</dbReference>
<dbReference type="InterPro" id="IPR037066">
    <property type="entry name" value="Plug_dom_sf"/>
</dbReference>
<evidence type="ECO:0000256" key="10">
    <source>
        <dbReference type="ARBA" id="ARBA00023237"/>
    </source>
</evidence>
<evidence type="ECO:0000256" key="11">
    <source>
        <dbReference type="PROSITE-ProRule" id="PRU01360"/>
    </source>
</evidence>
<keyword evidence="7 12" id="KW-0798">TonB box</keyword>
<feature type="compositionally biased region" description="Polar residues" evidence="13">
    <location>
        <begin position="229"/>
        <end position="239"/>
    </location>
</feature>
<evidence type="ECO:0000256" key="9">
    <source>
        <dbReference type="ARBA" id="ARBA00023170"/>
    </source>
</evidence>
<evidence type="ECO:0000313" key="18">
    <source>
        <dbReference type="Proteomes" id="UP000628710"/>
    </source>
</evidence>
<dbReference type="Gene3D" id="2.170.130.10">
    <property type="entry name" value="TonB-dependent receptor, plug domain"/>
    <property type="match status" value="1"/>
</dbReference>
<dbReference type="InterPro" id="IPR039426">
    <property type="entry name" value="TonB-dep_rcpt-like"/>
</dbReference>
<evidence type="ECO:0000256" key="1">
    <source>
        <dbReference type="ARBA" id="ARBA00004571"/>
    </source>
</evidence>
<organism evidence="17 18">
    <name type="scientific">Marinomonas transparens</name>
    <dbReference type="NCBI Taxonomy" id="2795388"/>
    <lineage>
        <taxon>Bacteria</taxon>
        <taxon>Pseudomonadati</taxon>
        <taxon>Pseudomonadota</taxon>
        <taxon>Gammaproteobacteria</taxon>
        <taxon>Oceanospirillales</taxon>
        <taxon>Oceanospirillaceae</taxon>
        <taxon>Marinomonas</taxon>
    </lineage>
</organism>
<dbReference type="NCBIfam" id="TIGR01785">
    <property type="entry name" value="TonB-hemin"/>
    <property type="match status" value="1"/>
</dbReference>
<keyword evidence="8 11" id="KW-0472">Membrane</keyword>
<feature type="region of interest" description="Disordered" evidence="13">
    <location>
        <begin position="225"/>
        <end position="246"/>
    </location>
</feature>
<evidence type="ECO:0000256" key="14">
    <source>
        <dbReference type="SAM" id="SignalP"/>
    </source>
</evidence>
<dbReference type="Pfam" id="PF07715">
    <property type="entry name" value="Plug"/>
    <property type="match status" value="1"/>
</dbReference>
<dbReference type="PANTHER" id="PTHR30069:SF29">
    <property type="entry name" value="HEMOGLOBIN AND HEMOGLOBIN-HAPTOGLOBIN-BINDING PROTEIN 1-RELATED"/>
    <property type="match status" value="1"/>
</dbReference>
<evidence type="ECO:0000256" key="7">
    <source>
        <dbReference type="ARBA" id="ARBA00023077"/>
    </source>
</evidence>
<dbReference type="GO" id="GO:0015344">
    <property type="term" value="F:siderophore uptake transmembrane transporter activity"/>
    <property type="evidence" value="ECO:0007669"/>
    <property type="project" value="TreeGrafter"/>
</dbReference>
<accession>A0A934N6C1</accession>
<keyword evidence="10 11" id="KW-0998">Cell outer membrane</keyword>
<name>A0A934N6C1_9GAMM</name>
<keyword evidence="18" id="KW-1185">Reference proteome</keyword>
<keyword evidence="3 11" id="KW-0813">Transport</keyword>